<dbReference type="RefSeq" id="WP_258829687.1">
    <property type="nucleotide sequence ID" value="NZ_JANUHA010000017.1"/>
</dbReference>
<evidence type="ECO:0000256" key="4">
    <source>
        <dbReference type="SAM" id="Phobius"/>
    </source>
</evidence>
<evidence type="ECO:0000259" key="5">
    <source>
        <dbReference type="PROSITE" id="PS50111"/>
    </source>
</evidence>
<gene>
    <name evidence="6" type="ORF">NX780_20255</name>
</gene>
<keyword evidence="4" id="KW-1133">Transmembrane helix</keyword>
<keyword evidence="4" id="KW-0812">Transmembrane</keyword>
<evidence type="ECO:0000256" key="3">
    <source>
        <dbReference type="PROSITE-ProRule" id="PRU00284"/>
    </source>
</evidence>
<dbReference type="SMART" id="SM00283">
    <property type="entry name" value="MA"/>
    <property type="match status" value="1"/>
</dbReference>
<reference evidence="6 7" key="1">
    <citation type="submission" date="2022-08" db="EMBL/GenBank/DDBJ databases">
        <title>Reclassification of Massilia species as members of the genera Telluria, Duganella, Pseudoduganella, Mokoshia gen. nov. and Zemynaea gen. nov. using orthogonal and non-orthogonal genome-based approaches.</title>
        <authorList>
            <person name="Bowman J.P."/>
        </authorList>
    </citation>
    <scope>NUCLEOTIDE SEQUENCE [LARGE SCALE GENOMIC DNA]</scope>
    <source>
        <strain evidence="6 7">JCM 31661</strain>
    </source>
</reference>
<comment type="caution">
    <text evidence="6">The sequence shown here is derived from an EMBL/GenBank/DDBJ whole genome shotgun (WGS) entry which is preliminary data.</text>
</comment>
<dbReference type="PANTHER" id="PTHR43531">
    <property type="entry name" value="PROTEIN ICFG"/>
    <property type="match status" value="1"/>
</dbReference>
<evidence type="ECO:0000313" key="7">
    <source>
        <dbReference type="Proteomes" id="UP001206572"/>
    </source>
</evidence>
<dbReference type="PRINTS" id="PR00260">
    <property type="entry name" value="CHEMTRNSDUCR"/>
</dbReference>
<dbReference type="SUPFAM" id="SSF58104">
    <property type="entry name" value="Methyl-accepting chemotaxis protein (MCP) signaling domain"/>
    <property type="match status" value="1"/>
</dbReference>
<feature type="transmembrane region" description="Helical" evidence="4">
    <location>
        <begin position="12"/>
        <end position="32"/>
    </location>
</feature>
<keyword evidence="4" id="KW-0472">Membrane</keyword>
<dbReference type="PANTHER" id="PTHR43531:SF14">
    <property type="entry name" value="METHYL-ACCEPTING CHEMOTAXIS PROTEIN I-RELATED"/>
    <property type="match status" value="1"/>
</dbReference>
<dbReference type="Pfam" id="PF00015">
    <property type="entry name" value="MCPsignal"/>
    <property type="match status" value="1"/>
</dbReference>
<dbReference type="Proteomes" id="UP001206572">
    <property type="component" value="Unassembled WGS sequence"/>
</dbReference>
<protein>
    <submittedName>
        <fullName evidence="6">Methyl-accepting chemotaxis protein</fullName>
    </submittedName>
</protein>
<keyword evidence="3" id="KW-0807">Transducer</keyword>
<accession>A0ABT2AR07</accession>
<dbReference type="PROSITE" id="PS50111">
    <property type="entry name" value="CHEMOTAXIS_TRANSDUC_2"/>
    <property type="match status" value="1"/>
</dbReference>
<organism evidence="6 7">
    <name type="scientific">Massilia agri</name>
    <dbReference type="NCBI Taxonomy" id="1886785"/>
    <lineage>
        <taxon>Bacteria</taxon>
        <taxon>Pseudomonadati</taxon>
        <taxon>Pseudomonadota</taxon>
        <taxon>Betaproteobacteria</taxon>
        <taxon>Burkholderiales</taxon>
        <taxon>Oxalobacteraceae</taxon>
        <taxon>Telluria group</taxon>
        <taxon>Massilia</taxon>
    </lineage>
</organism>
<proteinExistence type="inferred from homology"/>
<dbReference type="EMBL" id="JANUHA010000017">
    <property type="protein sequence ID" value="MCS0598679.1"/>
    <property type="molecule type" value="Genomic_DNA"/>
</dbReference>
<sequence length="534" mass="56034">MKLLHRVGIARQLYTAFGLVLAVTLVLAVFAVSRVNGIQGALDAANGVRNTQLEPLYAAREALAQTGIAARNAYIFEDENAARRELDLVDSFKADYLAALPTLDESMGSDPQYRKVKEGLLAMAKELERPRSYRASQDLEGYGRFLVQECSPLRRQIVADIDALVQSLQQRNAANSSAASDEAAQARSWIMALSAIAVFLCATVGVVIVRSLLAQLGGEPAQATGVARAIADGRLYHPIDTRRAGPASMIHAMGTMRRELSAIVSKVRSGTETIAAASSEIATGNVNLSARTETQSAALAQVAQSMSHLVETVQQNAGYVQQAGLLAGEASKVSLEGGAAVEQVVATMGLIHDASSKIVDIIAVIDGIAFQTNILALNAAVEAARAGEQGRGFAVVAGEVRNLAQRSAAAAREIKGLIEDTVAKVDTGAALVGQTGETIRKVVDGVQRVNGIIERIGKATGSQRADIERVDGAIARLDEMTGQNAALVEEAAAAAESLRVQAAQLHAVVSIFQLEESAGGRAIQAAGRRIAITS</sequence>
<dbReference type="Gene3D" id="1.10.287.950">
    <property type="entry name" value="Methyl-accepting chemotaxis protein"/>
    <property type="match status" value="1"/>
</dbReference>
<evidence type="ECO:0000256" key="1">
    <source>
        <dbReference type="ARBA" id="ARBA00022481"/>
    </source>
</evidence>
<dbReference type="InterPro" id="IPR051310">
    <property type="entry name" value="MCP_chemotaxis"/>
</dbReference>
<name>A0ABT2AR07_9BURK</name>
<feature type="domain" description="Methyl-accepting transducer" evidence="5">
    <location>
        <begin position="270"/>
        <end position="499"/>
    </location>
</feature>
<evidence type="ECO:0000256" key="2">
    <source>
        <dbReference type="ARBA" id="ARBA00029447"/>
    </source>
</evidence>
<keyword evidence="7" id="KW-1185">Reference proteome</keyword>
<dbReference type="InterPro" id="IPR004090">
    <property type="entry name" value="Chemotax_Me-accpt_rcpt"/>
</dbReference>
<evidence type="ECO:0000313" key="6">
    <source>
        <dbReference type="EMBL" id="MCS0598679.1"/>
    </source>
</evidence>
<dbReference type="InterPro" id="IPR004089">
    <property type="entry name" value="MCPsignal_dom"/>
</dbReference>
<comment type="similarity">
    <text evidence="2">Belongs to the methyl-accepting chemotaxis (MCP) protein family.</text>
</comment>
<keyword evidence="1" id="KW-0488">Methylation</keyword>